<evidence type="ECO:0000256" key="1">
    <source>
        <dbReference type="ARBA" id="ARBA00023002"/>
    </source>
</evidence>
<evidence type="ECO:0000313" key="3">
    <source>
        <dbReference type="EMBL" id="MBP1467261.1"/>
    </source>
</evidence>
<dbReference type="Proteomes" id="UP001193081">
    <property type="component" value="Unassembled WGS sequence"/>
</dbReference>
<dbReference type="CDD" id="cd03375">
    <property type="entry name" value="TPP_OGFOR"/>
    <property type="match status" value="1"/>
</dbReference>
<dbReference type="Pfam" id="PF02775">
    <property type="entry name" value="TPP_enzyme_C"/>
    <property type="match status" value="1"/>
</dbReference>
<dbReference type="EMBL" id="SIJK02000031">
    <property type="protein sequence ID" value="MBP1467261.1"/>
    <property type="molecule type" value="Genomic_DNA"/>
</dbReference>
<accession>A0ABS4DCU6</accession>
<dbReference type="InterPro" id="IPR029061">
    <property type="entry name" value="THDP-binding"/>
</dbReference>
<organism evidence="3 4">
    <name type="scientific">Candidatus Chloroploca mongolica</name>
    <dbReference type="NCBI Taxonomy" id="2528176"/>
    <lineage>
        <taxon>Bacteria</taxon>
        <taxon>Bacillati</taxon>
        <taxon>Chloroflexota</taxon>
        <taxon>Chloroflexia</taxon>
        <taxon>Chloroflexales</taxon>
        <taxon>Chloroflexineae</taxon>
        <taxon>Oscillochloridaceae</taxon>
        <taxon>Candidatus Chloroploca</taxon>
    </lineage>
</organism>
<evidence type="ECO:0000259" key="2">
    <source>
        <dbReference type="Pfam" id="PF02775"/>
    </source>
</evidence>
<dbReference type="SUPFAM" id="SSF52518">
    <property type="entry name" value="Thiamin diphosphate-binding fold (THDP-binding)"/>
    <property type="match status" value="1"/>
</dbReference>
<dbReference type="PANTHER" id="PTHR48084:SF1">
    <property type="entry name" value="2-OXOGLUTARATE SYNTHASE SUBUNIT KORB"/>
    <property type="match status" value="1"/>
</dbReference>
<sequence length="286" mass="31929">MSGLLKLKTAAELRQIYLRHEMFPTIFCDGCGLGNVLNYTLWALDELQLDLDRTVFVSGIGCSSRLSGYVNADGMHTTHGRALAFASGIKAAQPDLNVIVFTGDGDGSGIGGNHLLHTIRRNMDLTVILVNNFTYGMTGGQVAPTTPIDSFSTTTPYGNIEYPLDICALAQTLGAPYVARWMINQPYPPIKSIAQGIQKRGFALIEMLVPCPTAYGRRNGLKQLETIWQWYRDHTILIDDYEHIMHFGSPEERAALHDKIKIGVFQDYERESFEERWATLVEQVKL</sequence>
<keyword evidence="4" id="KW-1185">Reference proteome</keyword>
<feature type="domain" description="Thiamine pyrophosphate enzyme TPP-binding" evidence="2">
    <location>
        <begin position="60"/>
        <end position="206"/>
    </location>
</feature>
<protein>
    <submittedName>
        <fullName evidence="3">2-oxoacid:ferredoxin oxidoreductase subunit beta</fullName>
    </submittedName>
</protein>
<dbReference type="InterPro" id="IPR011766">
    <property type="entry name" value="TPP_enzyme_TPP-bd"/>
</dbReference>
<name>A0ABS4DCU6_9CHLR</name>
<reference evidence="3 4" key="1">
    <citation type="submission" date="2021-03" db="EMBL/GenBank/DDBJ databases">
        <authorList>
            <person name="Grouzdev D.S."/>
        </authorList>
    </citation>
    <scope>NUCLEOTIDE SEQUENCE [LARGE SCALE GENOMIC DNA]</scope>
    <source>
        <strain evidence="3 4">M50-1</strain>
    </source>
</reference>
<proteinExistence type="predicted"/>
<comment type="caution">
    <text evidence="3">The sequence shown here is derived from an EMBL/GenBank/DDBJ whole genome shotgun (WGS) entry which is preliminary data.</text>
</comment>
<dbReference type="PANTHER" id="PTHR48084">
    <property type="entry name" value="2-OXOGLUTARATE OXIDOREDUCTASE SUBUNIT KORB-RELATED"/>
    <property type="match status" value="1"/>
</dbReference>
<dbReference type="InterPro" id="IPR051457">
    <property type="entry name" value="2-oxoacid:Fd_oxidoreductase"/>
</dbReference>
<keyword evidence="1" id="KW-0560">Oxidoreductase</keyword>
<gene>
    <name evidence="3" type="ORF">EYB53_016230</name>
</gene>
<dbReference type="Gene3D" id="3.40.50.970">
    <property type="match status" value="1"/>
</dbReference>
<evidence type="ECO:0000313" key="4">
    <source>
        <dbReference type="Proteomes" id="UP001193081"/>
    </source>
</evidence>
<dbReference type="RefSeq" id="WP_135479471.1">
    <property type="nucleotide sequence ID" value="NZ_SIJK02000031.1"/>
</dbReference>